<sequence>MTNLEHRPGVDYQQRMVVVACSKEKTLGRGALPALDLYDGGVVPPLRQWLGERPGLRSRVRFLSAQHGWITAETRLEPYDRPLDTARAEQLRPHVKQAVDAEITSHGMPEELLVVAEPLYLTLLADLLALPQRPRVFWIYDHAHGWPQAHAVLTDWGW</sequence>
<dbReference type="AlphaFoldDB" id="A0A8J3KRJ2"/>
<protein>
    <recommendedName>
        <fullName evidence="1">DUF6884 domain-containing protein</fullName>
    </recommendedName>
</protein>
<reference evidence="2 3" key="1">
    <citation type="submission" date="2021-01" db="EMBL/GenBank/DDBJ databases">
        <title>Whole genome shotgun sequence of Catellatospora citrea NBRC 14495.</title>
        <authorList>
            <person name="Komaki H."/>
            <person name="Tamura T."/>
        </authorList>
    </citation>
    <scope>NUCLEOTIDE SEQUENCE [LARGE SCALE GENOMIC DNA]</scope>
    <source>
        <strain evidence="2 3">NBRC 14495</strain>
    </source>
</reference>
<proteinExistence type="predicted"/>
<evidence type="ECO:0000313" key="3">
    <source>
        <dbReference type="Proteomes" id="UP000659904"/>
    </source>
</evidence>
<dbReference type="EMBL" id="BONH01000047">
    <property type="protein sequence ID" value="GIG02094.1"/>
    <property type="molecule type" value="Genomic_DNA"/>
</dbReference>
<evidence type="ECO:0000313" key="2">
    <source>
        <dbReference type="EMBL" id="GIG02094.1"/>
    </source>
</evidence>
<evidence type="ECO:0000259" key="1">
    <source>
        <dbReference type="Pfam" id="PF21818"/>
    </source>
</evidence>
<name>A0A8J3KRJ2_9ACTN</name>
<comment type="caution">
    <text evidence="2">The sequence shown here is derived from an EMBL/GenBank/DDBJ whole genome shotgun (WGS) entry which is preliminary data.</text>
</comment>
<keyword evidence="3" id="KW-1185">Reference proteome</keyword>
<accession>A0A8J3KRJ2</accession>
<gene>
    <name evidence="2" type="ORF">Cci01nite_71870</name>
</gene>
<feature type="domain" description="DUF6884" evidence="1">
    <location>
        <begin position="17"/>
        <end position="128"/>
    </location>
</feature>
<organism evidence="2 3">
    <name type="scientific">Catellatospora citrea</name>
    <dbReference type="NCBI Taxonomy" id="53366"/>
    <lineage>
        <taxon>Bacteria</taxon>
        <taxon>Bacillati</taxon>
        <taxon>Actinomycetota</taxon>
        <taxon>Actinomycetes</taxon>
        <taxon>Micromonosporales</taxon>
        <taxon>Micromonosporaceae</taxon>
        <taxon>Catellatospora</taxon>
    </lineage>
</organism>
<dbReference type="RefSeq" id="WP_120316781.1">
    <property type="nucleotide sequence ID" value="NZ_BONH01000047.1"/>
</dbReference>
<dbReference type="InterPro" id="IPR049251">
    <property type="entry name" value="DUF6884"/>
</dbReference>
<dbReference type="Proteomes" id="UP000659904">
    <property type="component" value="Unassembled WGS sequence"/>
</dbReference>
<dbReference type="Pfam" id="PF21818">
    <property type="entry name" value="DUF6884"/>
    <property type="match status" value="1"/>
</dbReference>